<gene>
    <name evidence="2" type="ORF">MNBD_ACTINO01-2226</name>
</gene>
<dbReference type="EMBL" id="UOEI01000682">
    <property type="protein sequence ID" value="VAW09124.1"/>
    <property type="molecule type" value="Genomic_DNA"/>
</dbReference>
<dbReference type="InterPro" id="IPR050266">
    <property type="entry name" value="AB_hydrolase_sf"/>
</dbReference>
<dbReference type="PRINTS" id="PR00111">
    <property type="entry name" value="ABHYDROLASE"/>
</dbReference>
<dbReference type="GO" id="GO:0016020">
    <property type="term" value="C:membrane"/>
    <property type="evidence" value="ECO:0007669"/>
    <property type="project" value="TreeGrafter"/>
</dbReference>
<accession>A0A3B0TKH4</accession>
<dbReference type="Pfam" id="PF12697">
    <property type="entry name" value="Abhydrolase_6"/>
    <property type="match status" value="1"/>
</dbReference>
<proteinExistence type="predicted"/>
<dbReference type="SUPFAM" id="SSF53474">
    <property type="entry name" value="alpha/beta-Hydrolases"/>
    <property type="match status" value="1"/>
</dbReference>
<protein>
    <recommendedName>
        <fullName evidence="1">AB hydrolase-1 domain-containing protein</fullName>
    </recommendedName>
</protein>
<reference evidence="2" key="1">
    <citation type="submission" date="2018-06" db="EMBL/GenBank/DDBJ databases">
        <authorList>
            <person name="Zhirakovskaya E."/>
        </authorList>
    </citation>
    <scope>NUCLEOTIDE SEQUENCE</scope>
</reference>
<sequence length="258" mass="27942">MATTTAQDGATIHYEVRGDGAPVILVHGITESSCTWEPITERLADKYRVVTLDLRGHGESPRAETYDLGSLAGDVAAVAMAAGAEQPRVVGHSLGGAVVSALAGAFPVVSVVNVDQPLKLDDFQERLQQAAPALRDPEMFPAVIEALFAELAGDALDPAERERIESCRRADQEVVLGIWEPVIQAPREELAAMVEGAAAAVSCPYLSLHGIDPGAEYQEWLRSLIPDVEFEIWPGLGHYPHLVEPDRFIARIERFWGD</sequence>
<dbReference type="InterPro" id="IPR029058">
    <property type="entry name" value="AB_hydrolase_fold"/>
</dbReference>
<dbReference type="PANTHER" id="PTHR43798:SF33">
    <property type="entry name" value="HYDROLASE, PUTATIVE (AFU_ORTHOLOGUE AFUA_2G14860)-RELATED"/>
    <property type="match status" value="1"/>
</dbReference>
<dbReference type="PANTHER" id="PTHR43798">
    <property type="entry name" value="MONOACYLGLYCEROL LIPASE"/>
    <property type="match status" value="1"/>
</dbReference>
<feature type="domain" description="AB hydrolase-1" evidence="1">
    <location>
        <begin position="23"/>
        <end position="250"/>
    </location>
</feature>
<evidence type="ECO:0000313" key="2">
    <source>
        <dbReference type="EMBL" id="VAW09124.1"/>
    </source>
</evidence>
<evidence type="ECO:0000259" key="1">
    <source>
        <dbReference type="Pfam" id="PF12697"/>
    </source>
</evidence>
<organism evidence="2">
    <name type="scientific">hydrothermal vent metagenome</name>
    <dbReference type="NCBI Taxonomy" id="652676"/>
    <lineage>
        <taxon>unclassified sequences</taxon>
        <taxon>metagenomes</taxon>
        <taxon>ecological metagenomes</taxon>
    </lineage>
</organism>
<name>A0A3B0TKH4_9ZZZZ</name>
<dbReference type="AlphaFoldDB" id="A0A3B0TKH4"/>
<dbReference type="Gene3D" id="3.40.50.1820">
    <property type="entry name" value="alpha/beta hydrolase"/>
    <property type="match status" value="1"/>
</dbReference>
<dbReference type="InterPro" id="IPR000073">
    <property type="entry name" value="AB_hydrolase_1"/>
</dbReference>